<dbReference type="VEuPathDB" id="FungiDB:ASPSYDRAFT_38096"/>
<reference evidence="3" key="1">
    <citation type="journal article" date="2017" name="Genome Biol.">
        <title>Comparative genomics reveals high biological diversity and specific adaptations in the industrially and medically important fungal genus Aspergillus.</title>
        <authorList>
            <person name="de Vries R.P."/>
            <person name="Riley R."/>
            <person name="Wiebenga A."/>
            <person name="Aguilar-Osorio G."/>
            <person name="Amillis S."/>
            <person name="Uchima C.A."/>
            <person name="Anderluh G."/>
            <person name="Asadollahi M."/>
            <person name="Askin M."/>
            <person name="Barry K."/>
            <person name="Battaglia E."/>
            <person name="Bayram O."/>
            <person name="Benocci T."/>
            <person name="Braus-Stromeyer S.A."/>
            <person name="Caldana C."/>
            <person name="Canovas D."/>
            <person name="Cerqueira G.C."/>
            <person name="Chen F."/>
            <person name="Chen W."/>
            <person name="Choi C."/>
            <person name="Clum A."/>
            <person name="Dos Santos R.A."/>
            <person name="Damasio A.R."/>
            <person name="Diallinas G."/>
            <person name="Emri T."/>
            <person name="Fekete E."/>
            <person name="Flipphi M."/>
            <person name="Freyberg S."/>
            <person name="Gallo A."/>
            <person name="Gournas C."/>
            <person name="Habgood R."/>
            <person name="Hainaut M."/>
            <person name="Harispe M.L."/>
            <person name="Henrissat B."/>
            <person name="Hilden K.S."/>
            <person name="Hope R."/>
            <person name="Hossain A."/>
            <person name="Karabika E."/>
            <person name="Karaffa L."/>
            <person name="Karanyi Z."/>
            <person name="Krasevec N."/>
            <person name="Kuo A."/>
            <person name="Kusch H."/>
            <person name="LaButti K."/>
            <person name="Lagendijk E.L."/>
            <person name="Lapidus A."/>
            <person name="Levasseur A."/>
            <person name="Lindquist E."/>
            <person name="Lipzen A."/>
            <person name="Logrieco A.F."/>
            <person name="MacCabe A."/>
            <person name="Maekelae M.R."/>
            <person name="Malavazi I."/>
            <person name="Melin P."/>
            <person name="Meyer V."/>
            <person name="Mielnichuk N."/>
            <person name="Miskei M."/>
            <person name="Molnar A.P."/>
            <person name="Mule G."/>
            <person name="Ngan C.Y."/>
            <person name="Orejas M."/>
            <person name="Orosz E."/>
            <person name="Ouedraogo J.P."/>
            <person name="Overkamp K.M."/>
            <person name="Park H.-S."/>
            <person name="Perrone G."/>
            <person name="Piumi F."/>
            <person name="Punt P.J."/>
            <person name="Ram A.F."/>
            <person name="Ramon A."/>
            <person name="Rauscher S."/>
            <person name="Record E."/>
            <person name="Riano-Pachon D.M."/>
            <person name="Robert V."/>
            <person name="Roehrig J."/>
            <person name="Ruller R."/>
            <person name="Salamov A."/>
            <person name="Salih N.S."/>
            <person name="Samson R.A."/>
            <person name="Sandor E."/>
            <person name="Sanguinetti M."/>
            <person name="Schuetze T."/>
            <person name="Sepcic K."/>
            <person name="Shelest E."/>
            <person name="Sherlock G."/>
            <person name="Sophianopoulou V."/>
            <person name="Squina F.M."/>
            <person name="Sun H."/>
            <person name="Susca A."/>
            <person name="Todd R.B."/>
            <person name="Tsang A."/>
            <person name="Unkles S.E."/>
            <person name="van de Wiele N."/>
            <person name="van Rossen-Uffink D."/>
            <person name="Oliveira J.V."/>
            <person name="Vesth T.C."/>
            <person name="Visser J."/>
            <person name="Yu J.-H."/>
            <person name="Zhou M."/>
            <person name="Andersen M.R."/>
            <person name="Archer D.B."/>
            <person name="Baker S.E."/>
            <person name="Benoit I."/>
            <person name="Brakhage A.A."/>
            <person name="Braus G.H."/>
            <person name="Fischer R."/>
            <person name="Frisvad J.C."/>
            <person name="Goldman G.H."/>
            <person name="Houbraken J."/>
            <person name="Oakley B."/>
            <person name="Pocsi I."/>
            <person name="Scazzocchio C."/>
            <person name="Seiboth B."/>
            <person name="vanKuyk P.A."/>
            <person name="Wortman J."/>
            <person name="Dyer P.S."/>
            <person name="Grigoriev I.V."/>
        </authorList>
    </citation>
    <scope>NUCLEOTIDE SEQUENCE [LARGE SCALE GENOMIC DNA]</scope>
    <source>
        <strain evidence="3">CBS 593.65</strain>
    </source>
</reference>
<organism evidence="2 3">
    <name type="scientific">Aspergillus sydowii CBS 593.65</name>
    <dbReference type="NCBI Taxonomy" id="1036612"/>
    <lineage>
        <taxon>Eukaryota</taxon>
        <taxon>Fungi</taxon>
        <taxon>Dikarya</taxon>
        <taxon>Ascomycota</taxon>
        <taxon>Pezizomycotina</taxon>
        <taxon>Eurotiomycetes</taxon>
        <taxon>Eurotiomycetidae</taxon>
        <taxon>Eurotiales</taxon>
        <taxon>Aspergillaceae</taxon>
        <taxon>Aspergillus</taxon>
        <taxon>Aspergillus subgen. Nidulantes</taxon>
    </lineage>
</organism>
<dbReference type="AlphaFoldDB" id="A0A1L9TVU0"/>
<sequence>MMAPLAGRHRLQQAKGQPPARPKPSMQHGAFYFVLFLLRSCHPLNIERIPHARDFCPYYWRPDKQPISPRITFLPEDCRWGGVLGRHCRTQRQVIVDANTASFVRDHHPIKSA</sequence>
<name>A0A1L9TVU0_9EURO</name>
<gene>
    <name evidence="2" type="ORF">ASPSYDRAFT_38096</name>
</gene>
<keyword evidence="3" id="KW-1185">Reference proteome</keyword>
<proteinExistence type="predicted"/>
<dbReference type="EMBL" id="KV878582">
    <property type="protein sequence ID" value="OJJ63525.1"/>
    <property type="molecule type" value="Genomic_DNA"/>
</dbReference>
<feature type="region of interest" description="Disordered" evidence="1">
    <location>
        <begin position="1"/>
        <end position="25"/>
    </location>
</feature>
<dbReference type="RefSeq" id="XP_040707331.1">
    <property type="nucleotide sequence ID" value="XM_040845644.1"/>
</dbReference>
<dbReference type="Proteomes" id="UP000184356">
    <property type="component" value="Unassembled WGS sequence"/>
</dbReference>
<accession>A0A1L9TVU0</accession>
<evidence type="ECO:0000313" key="2">
    <source>
        <dbReference type="EMBL" id="OJJ63525.1"/>
    </source>
</evidence>
<evidence type="ECO:0000313" key="3">
    <source>
        <dbReference type="Proteomes" id="UP000184356"/>
    </source>
</evidence>
<dbReference type="GeneID" id="63761717"/>
<evidence type="ECO:0000256" key="1">
    <source>
        <dbReference type="SAM" id="MobiDB-lite"/>
    </source>
</evidence>
<protein>
    <submittedName>
        <fullName evidence="2">Uncharacterized protein</fullName>
    </submittedName>
</protein>